<protein>
    <submittedName>
        <fullName evidence="1">Uncharacterized protein</fullName>
    </submittedName>
</protein>
<evidence type="ECO:0000313" key="1">
    <source>
        <dbReference type="EMBL" id="OLO44010.1"/>
    </source>
</evidence>
<reference evidence="1 2" key="1">
    <citation type="submission" date="2016-12" db="EMBL/GenBank/DDBJ databases">
        <title>Genomic Comparison of strains in the 'Actinomyces naeslundii' Group.</title>
        <authorList>
            <person name="Mughal S.R."/>
            <person name="Do T."/>
            <person name="Gilbert S.C."/>
            <person name="Witherden E.A."/>
            <person name="Didelot X."/>
            <person name="Beighton D."/>
        </authorList>
    </citation>
    <scope>NUCLEOTIDE SEQUENCE [LARGE SCALE GENOMIC DNA]</scope>
    <source>
        <strain evidence="1 2">CCUG 33920</strain>
    </source>
</reference>
<proteinExistence type="predicted"/>
<dbReference type="Proteomes" id="UP000186857">
    <property type="component" value="Unassembled WGS sequence"/>
</dbReference>
<dbReference type="EMBL" id="MSKJ01000018">
    <property type="protein sequence ID" value="OLO44010.1"/>
    <property type="molecule type" value="Genomic_DNA"/>
</dbReference>
<dbReference type="AlphaFoldDB" id="A0A1Q8V7E4"/>
<sequence length="187" mass="20759">MGFSLYLYKIDGDRLVDPDRDGVQEFLRRRRMHMKIIPASGADRSSFATLLNEDGTDIDVDGLQDFHFSNVLEEDEAMTAGTGHAHLTAGECDFIFDLCVSAGFMIVNPQGGPSYIVPRGNHTAENLRAITQGMSEEDQRQDIVTVDSGEELQALLTGRFQSFLDWRERAFTRLELKGSGPEPSPSS</sequence>
<comment type="caution">
    <text evidence="1">The sequence shown here is derived from an EMBL/GenBank/DDBJ whole genome shotgun (WGS) entry which is preliminary data.</text>
</comment>
<accession>A0A1Q8V7E4</accession>
<evidence type="ECO:0000313" key="2">
    <source>
        <dbReference type="Proteomes" id="UP000186857"/>
    </source>
</evidence>
<dbReference type="OrthoDB" id="3256296at2"/>
<dbReference type="RefSeq" id="WP_075377077.1">
    <property type="nucleotide sequence ID" value="NZ_MSKJ01000018.1"/>
</dbReference>
<gene>
    <name evidence="1" type="ORF">BKH29_08660</name>
</gene>
<name>A0A1Q8V7E4_9ACTO</name>
<organism evidence="1 2">
    <name type="scientific">Actinomyces oris</name>
    <dbReference type="NCBI Taxonomy" id="544580"/>
    <lineage>
        <taxon>Bacteria</taxon>
        <taxon>Bacillati</taxon>
        <taxon>Actinomycetota</taxon>
        <taxon>Actinomycetes</taxon>
        <taxon>Actinomycetales</taxon>
        <taxon>Actinomycetaceae</taxon>
        <taxon>Actinomyces</taxon>
    </lineage>
</organism>